<dbReference type="AlphaFoldDB" id="F9QD87"/>
<dbReference type="Proteomes" id="UP000005055">
    <property type="component" value="Unassembled WGS sequence"/>
</dbReference>
<gene>
    <name evidence="2" type="ORF">GIG_01965</name>
</gene>
<evidence type="ECO:0000313" key="2">
    <source>
        <dbReference type="EMBL" id="EGS29345.1"/>
    </source>
</evidence>
<feature type="chain" id="PRO_5003385596" evidence="1">
    <location>
        <begin position="25"/>
        <end position="217"/>
    </location>
</feature>
<protein>
    <submittedName>
        <fullName evidence="2">Uncharacterized protein</fullName>
    </submittedName>
</protein>
<comment type="caution">
    <text evidence="2">The sequence shown here is derived from an EMBL/GenBank/DDBJ whole genome shotgun (WGS) entry which is preliminary data.</text>
</comment>
<dbReference type="EMBL" id="AFVJ01000015">
    <property type="protein sequence ID" value="EGS29345.1"/>
    <property type="molecule type" value="Genomic_DNA"/>
</dbReference>
<name>F9QD87_9BACT</name>
<dbReference type="RefSeq" id="WP_006886456.1">
    <property type="nucleotide sequence ID" value="NZ_AFVJ01000015.1"/>
</dbReference>
<accession>F9QD87</accession>
<keyword evidence="3" id="KW-1185">Reference proteome</keyword>
<proteinExistence type="predicted"/>
<reference evidence="2 3" key="1">
    <citation type="journal article" date="2011" name="J. Bacteriol.">
        <title>Genome Sequence of Duck Pathogen Mycoplasma anatis Strain 1340.</title>
        <authorList>
            <person name="Guo Z."/>
            <person name="Chen P."/>
            <person name="Ren P."/>
            <person name="Kuang S."/>
            <person name="Zhou Z."/>
            <person name="Li Z."/>
            <person name="Liu M."/>
            <person name="Shi D."/>
            <person name="Xiao Y."/>
            <person name="Wang X."/>
            <person name="Zhou R."/>
            <person name="Jin H."/>
            <person name="Bi D."/>
        </authorList>
    </citation>
    <scope>NUCLEOTIDE SEQUENCE [LARGE SCALE GENOMIC DNA]</scope>
    <source>
        <strain evidence="2 3">1340</strain>
    </source>
</reference>
<sequence>MKKIYITTIAASSIVAVSVPTALAISLNVENAKAVTIDIEEISTNKYAYKYFKGLDLFVGNEGKIKIFHNWFEKDRAHWSGESWSEVLKNEKPYKIPKIAQTNKYLLDYWGINGGSFSGGISAGTNGAEASLGFSVSVSSNDKEYNETREYLNQELIFYDYDLSARFSSWSGGATVIRSEFFIGNGFSTSVDTKVSAISKEIFKKLRGNAIWWRLEI</sequence>
<feature type="signal peptide" evidence="1">
    <location>
        <begin position="1"/>
        <end position="24"/>
    </location>
</feature>
<evidence type="ECO:0000313" key="3">
    <source>
        <dbReference type="Proteomes" id="UP000005055"/>
    </source>
</evidence>
<dbReference type="GeneID" id="65654197"/>
<organism evidence="2 3">
    <name type="scientific">Mycoplasmopsis anatis 1340</name>
    <dbReference type="NCBI Taxonomy" id="1034808"/>
    <lineage>
        <taxon>Bacteria</taxon>
        <taxon>Bacillati</taxon>
        <taxon>Mycoplasmatota</taxon>
        <taxon>Mycoplasmoidales</taxon>
        <taxon>Metamycoplasmataceae</taxon>
        <taxon>Mycoplasmopsis</taxon>
    </lineage>
</organism>
<keyword evidence="1" id="KW-0732">Signal</keyword>
<dbReference type="STRING" id="1034808.GIG_01965"/>
<evidence type="ECO:0000256" key="1">
    <source>
        <dbReference type="SAM" id="SignalP"/>
    </source>
</evidence>